<evidence type="ECO:0000313" key="5">
    <source>
        <dbReference type="Proteomes" id="UP000030980"/>
    </source>
</evidence>
<dbReference type="AlphaFoldDB" id="A0A0B3BS42"/>
<reference evidence="4 5" key="1">
    <citation type="submission" date="2014-11" db="EMBL/GenBank/DDBJ databases">
        <title>Genome sequence of Pseudomonas tuomuerensis JCM 14085.</title>
        <authorList>
            <person name="Shin S.-K."/>
            <person name="Yi H."/>
        </authorList>
    </citation>
    <scope>NUCLEOTIDE SEQUENCE [LARGE SCALE GENOMIC DNA]</scope>
    <source>
        <strain evidence="4 5">JCM 14085</strain>
    </source>
</reference>
<dbReference type="Proteomes" id="UP000030980">
    <property type="component" value="Unassembled WGS sequence"/>
</dbReference>
<evidence type="ECO:0000256" key="2">
    <source>
        <dbReference type="ARBA" id="ARBA00007703"/>
    </source>
</evidence>
<comment type="caution">
    <text evidence="4">The sequence shown here is derived from an EMBL/GenBank/DDBJ whole genome shotgun (WGS) entry which is preliminary data.</text>
</comment>
<evidence type="ECO:0000256" key="1">
    <source>
        <dbReference type="ARBA" id="ARBA00002397"/>
    </source>
</evidence>
<sequence>MSQKAKLLAVIESDIAADLEAFGQVLPLLDELHDRLLAHDGLAIEALNRRLDPWLAAIAERDARRGKILGAFGLSMDAASMARLLAAYPASQREALTRQWQRLGEIAHDCRQRNERNGRLLAMHNEILSQLLTGAGQEVTVYGQQGY</sequence>
<dbReference type="Pfam" id="PF05130">
    <property type="entry name" value="FlgN"/>
    <property type="match status" value="1"/>
</dbReference>
<keyword evidence="3" id="KW-1005">Bacterial flagellum biogenesis</keyword>
<name>A0A0B3BS42_9PSED</name>
<dbReference type="SUPFAM" id="SSF140566">
    <property type="entry name" value="FlgN-like"/>
    <property type="match status" value="1"/>
</dbReference>
<dbReference type="Gene3D" id="1.20.58.300">
    <property type="entry name" value="FlgN-like"/>
    <property type="match status" value="1"/>
</dbReference>
<dbReference type="EMBL" id="JTAK01000006">
    <property type="protein sequence ID" value="KHO63866.1"/>
    <property type="molecule type" value="Genomic_DNA"/>
</dbReference>
<evidence type="ECO:0000256" key="3">
    <source>
        <dbReference type="ARBA" id="ARBA00022795"/>
    </source>
</evidence>
<accession>A0A0B3BS42</accession>
<dbReference type="RefSeq" id="WP_039607153.1">
    <property type="nucleotide sequence ID" value="NZ_FMUP01000004.1"/>
</dbReference>
<organism evidence="4 5">
    <name type="scientific">Pseudomonas flexibilis</name>
    <dbReference type="NCBI Taxonomy" id="706570"/>
    <lineage>
        <taxon>Bacteria</taxon>
        <taxon>Pseudomonadati</taxon>
        <taxon>Pseudomonadota</taxon>
        <taxon>Gammaproteobacteria</taxon>
        <taxon>Pseudomonadales</taxon>
        <taxon>Pseudomonadaceae</taxon>
        <taxon>Pseudomonas</taxon>
    </lineage>
</organism>
<evidence type="ECO:0008006" key="6">
    <source>
        <dbReference type="Google" id="ProtNLM"/>
    </source>
</evidence>
<dbReference type="STRING" id="706570.PT85_15380"/>
<protein>
    <recommendedName>
        <fullName evidence="6">Flagella synthesis protein FlgN</fullName>
    </recommendedName>
</protein>
<dbReference type="InterPro" id="IPR036679">
    <property type="entry name" value="FlgN-like_sf"/>
</dbReference>
<dbReference type="GO" id="GO:0044780">
    <property type="term" value="P:bacterial-type flagellum assembly"/>
    <property type="evidence" value="ECO:0007669"/>
    <property type="project" value="InterPro"/>
</dbReference>
<keyword evidence="5" id="KW-1185">Reference proteome</keyword>
<dbReference type="OrthoDB" id="5600584at2"/>
<dbReference type="InterPro" id="IPR007809">
    <property type="entry name" value="FlgN-like"/>
</dbReference>
<comment type="similarity">
    <text evidence="2">Belongs to the FlgN family.</text>
</comment>
<evidence type="ECO:0000313" key="4">
    <source>
        <dbReference type="EMBL" id="KHO63866.1"/>
    </source>
</evidence>
<gene>
    <name evidence="4" type="ORF">PT85_15380</name>
</gene>
<comment type="function">
    <text evidence="1">Required for the efficient initiation of filament assembly.</text>
</comment>
<proteinExistence type="inferred from homology"/>